<organism evidence="12 13">
    <name type="scientific">Pedobacter yulinensis</name>
    <dbReference type="NCBI Taxonomy" id="2126353"/>
    <lineage>
        <taxon>Bacteria</taxon>
        <taxon>Pseudomonadati</taxon>
        <taxon>Bacteroidota</taxon>
        <taxon>Sphingobacteriia</taxon>
        <taxon>Sphingobacteriales</taxon>
        <taxon>Sphingobacteriaceae</taxon>
        <taxon>Pedobacter</taxon>
    </lineage>
</organism>
<keyword evidence="6 9" id="KW-0413">Isomerase</keyword>
<evidence type="ECO:0000256" key="7">
    <source>
        <dbReference type="ARBA" id="ARBA00023277"/>
    </source>
</evidence>
<evidence type="ECO:0000313" key="12">
    <source>
        <dbReference type="EMBL" id="PST82749.1"/>
    </source>
</evidence>
<comment type="subunit">
    <text evidence="2 9 11">Homotetramer.</text>
</comment>
<dbReference type="RefSeq" id="WP_107215010.1">
    <property type="nucleotide sequence ID" value="NZ_KZ686269.1"/>
</dbReference>
<dbReference type="PANTHER" id="PTHR48408:SF1">
    <property type="entry name" value="XYLOSE ISOMERASE"/>
    <property type="match status" value="1"/>
</dbReference>
<accession>A0A2T3HK04</accession>
<feature type="binding site" evidence="9">
    <location>
        <position position="278"/>
    </location>
    <ligand>
        <name>Mg(2+)</name>
        <dbReference type="ChEBI" id="CHEBI:18420"/>
        <label>2</label>
    </ligand>
</feature>
<dbReference type="GO" id="GO:0000287">
    <property type="term" value="F:magnesium ion binding"/>
    <property type="evidence" value="ECO:0007669"/>
    <property type="project" value="UniProtKB-UniRule"/>
</dbReference>
<evidence type="ECO:0000256" key="5">
    <source>
        <dbReference type="ARBA" id="ARBA00022723"/>
    </source>
</evidence>
<evidence type="ECO:0000256" key="8">
    <source>
        <dbReference type="ARBA" id="ARBA00033659"/>
    </source>
</evidence>
<protein>
    <recommendedName>
        <fullName evidence="3 9">Xylose isomerase</fullName>
        <ecNumber evidence="3 9">5.3.1.5</ecNumber>
    </recommendedName>
</protein>
<dbReference type="PROSITE" id="PS51415">
    <property type="entry name" value="XYLOSE_ISOMERASE"/>
    <property type="match status" value="1"/>
</dbReference>
<dbReference type="GO" id="GO:0005737">
    <property type="term" value="C:cytoplasm"/>
    <property type="evidence" value="ECO:0007669"/>
    <property type="project" value="UniProtKB-SubCell"/>
</dbReference>
<dbReference type="FunFam" id="3.20.20.150:FF:000002">
    <property type="entry name" value="Xylose isomerase"/>
    <property type="match status" value="1"/>
</dbReference>
<keyword evidence="9" id="KW-0963">Cytoplasm</keyword>
<dbReference type="NCBIfam" id="NF003998">
    <property type="entry name" value="PRK05474.1"/>
    <property type="match status" value="1"/>
</dbReference>
<sequence length="443" mass="49685">MKNVITGDLEFFKGIGQIQFEGPESDNPLAFRWYNAAQMVGGKTMEAHFRFACAYWHSFNGNGSDPFGSATHLFPWDEKSDPIARAKDKMDAAFEFMSKMQLPFYCFHDVDLVDYTDVISENEKRLETLVAYAREKQSASGIRLLWGTANLFSHRRYMNGAATNPDFQVLAHAGAQVKAAIDATIALGGENYVFWGGREGYMSLLNTNMKREQEHLARFLHLAKDYARKQGFTGTFFIEPKPCEPTKHQYDYDAATVIAFLQQYGLTTDFKLNLEVNHATLAGHTFQHELQVAADHGLLGSIDANRGDAQNGWDTDQFPNNLNELVETMLVILEAGGLGSGGVNFDAKIRRNSTDPADLFYAHIGSMDLFARALLAAHRILETSEFQKIRAARYASFDAGEGAAFEAGKLNLEDLRNYAVRMGEPETRSGRQEFLENLVNRYL</sequence>
<evidence type="ECO:0000256" key="9">
    <source>
        <dbReference type="HAMAP-Rule" id="MF_00455"/>
    </source>
</evidence>
<gene>
    <name evidence="9 12" type="primary">xylA</name>
    <name evidence="12" type="ORF">C7T94_08850</name>
</gene>
<feature type="active site" evidence="9">
    <location>
        <position position="111"/>
    </location>
</feature>
<feature type="binding site" evidence="9">
    <location>
        <position position="303"/>
    </location>
    <ligand>
        <name>Mg(2+)</name>
        <dbReference type="ChEBI" id="CHEBI:18420"/>
        <label>1</label>
    </ligand>
</feature>
<evidence type="ECO:0000256" key="11">
    <source>
        <dbReference type="RuleBase" id="RU000610"/>
    </source>
</evidence>
<feature type="binding site" evidence="9">
    <location>
        <position position="346"/>
    </location>
    <ligand>
        <name>Mg(2+)</name>
        <dbReference type="ChEBI" id="CHEBI:18420"/>
        <label>1</label>
    </ligand>
</feature>
<dbReference type="EC" id="5.3.1.5" evidence="3 9"/>
<keyword evidence="5 9" id="KW-0479">Metal-binding</keyword>
<dbReference type="Gene3D" id="3.20.20.150">
    <property type="entry name" value="Divalent-metal-dependent TIM barrel enzymes"/>
    <property type="match status" value="1"/>
</dbReference>
<evidence type="ECO:0000313" key="13">
    <source>
        <dbReference type="Proteomes" id="UP000240912"/>
    </source>
</evidence>
<name>A0A2T3HK04_9SPHI</name>
<dbReference type="InterPro" id="IPR001998">
    <property type="entry name" value="Xylose_isomerase"/>
</dbReference>
<proteinExistence type="inferred from homology"/>
<dbReference type="PANTHER" id="PTHR48408">
    <property type="match status" value="1"/>
</dbReference>
<dbReference type="GO" id="GO:0009045">
    <property type="term" value="F:xylose isomerase activity"/>
    <property type="evidence" value="ECO:0007669"/>
    <property type="project" value="UniProtKB-UniRule"/>
</dbReference>
<keyword evidence="7 9" id="KW-0119">Carbohydrate metabolism</keyword>
<dbReference type="GO" id="GO:0042732">
    <property type="term" value="P:D-xylose metabolic process"/>
    <property type="evidence" value="ECO:0007669"/>
    <property type="project" value="UniProtKB-UniRule"/>
</dbReference>
<reference evidence="12 13" key="1">
    <citation type="submission" date="2018-03" db="EMBL/GenBank/DDBJ databases">
        <authorList>
            <person name="Keele B.F."/>
        </authorList>
    </citation>
    <scope>NUCLEOTIDE SEQUENCE [LARGE SCALE GENOMIC DNA]</scope>
    <source>
        <strain evidence="12 13">YL28-9</strain>
    </source>
</reference>
<feature type="active site" evidence="9">
    <location>
        <position position="108"/>
    </location>
</feature>
<comment type="cofactor">
    <cofactor evidence="9">
        <name>Mg(2+)</name>
        <dbReference type="ChEBI" id="CHEBI:18420"/>
    </cofactor>
    <text evidence="9">Binds 2 magnesium ions per subunit.</text>
</comment>
<feature type="binding site" evidence="9">
    <location>
        <position position="314"/>
    </location>
    <ligand>
        <name>Mg(2+)</name>
        <dbReference type="ChEBI" id="CHEBI:18420"/>
        <label>2</label>
    </ligand>
</feature>
<keyword evidence="9" id="KW-0460">Magnesium</keyword>
<feature type="binding site" evidence="9">
    <location>
        <position position="275"/>
    </location>
    <ligand>
        <name>Mg(2+)</name>
        <dbReference type="ChEBI" id="CHEBI:18420"/>
        <label>1</label>
    </ligand>
</feature>
<feature type="binding site" evidence="9">
    <location>
        <position position="239"/>
    </location>
    <ligand>
        <name>Mg(2+)</name>
        <dbReference type="ChEBI" id="CHEBI:18420"/>
        <label>1</label>
    </ligand>
</feature>
<dbReference type="NCBIfam" id="TIGR02630">
    <property type="entry name" value="xylose_isom_A"/>
    <property type="match status" value="1"/>
</dbReference>
<evidence type="ECO:0000256" key="6">
    <source>
        <dbReference type="ARBA" id="ARBA00023235"/>
    </source>
</evidence>
<evidence type="ECO:0000256" key="2">
    <source>
        <dbReference type="ARBA" id="ARBA00011881"/>
    </source>
</evidence>
<dbReference type="HAMAP" id="MF_00455">
    <property type="entry name" value="Xylose_isom_A"/>
    <property type="match status" value="1"/>
</dbReference>
<comment type="similarity">
    <text evidence="1 9 10">Belongs to the xylose isomerase family.</text>
</comment>
<dbReference type="InterPro" id="IPR036237">
    <property type="entry name" value="Xyl_isomerase-like_sf"/>
</dbReference>
<evidence type="ECO:0000256" key="1">
    <source>
        <dbReference type="ARBA" id="ARBA00005765"/>
    </source>
</evidence>
<keyword evidence="13" id="KW-1185">Reference proteome</keyword>
<dbReference type="SUPFAM" id="SSF51658">
    <property type="entry name" value="Xylose isomerase-like"/>
    <property type="match status" value="1"/>
</dbReference>
<feature type="binding site" evidence="9">
    <location>
        <position position="275"/>
    </location>
    <ligand>
        <name>Mg(2+)</name>
        <dbReference type="ChEBI" id="CHEBI:18420"/>
        <label>2</label>
    </ligand>
</feature>
<dbReference type="PRINTS" id="PR00688">
    <property type="entry name" value="XYLOSISMRASE"/>
</dbReference>
<dbReference type="OrthoDB" id="9763981at2"/>
<comment type="catalytic activity">
    <reaction evidence="8 9 10">
        <text>alpha-D-xylose = alpha-D-xylulofuranose</text>
        <dbReference type="Rhea" id="RHEA:22816"/>
        <dbReference type="ChEBI" id="CHEBI:28518"/>
        <dbReference type="ChEBI" id="CHEBI:188998"/>
        <dbReference type="EC" id="5.3.1.5"/>
    </reaction>
</comment>
<comment type="caution">
    <text evidence="12">The sequence shown here is derived from an EMBL/GenBank/DDBJ whole genome shotgun (WGS) entry which is preliminary data.</text>
</comment>
<evidence type="ECO:0000256" key="10">
    <source>
        <dbReference type="RuleBase" id="RU000609"/>
    </source>
</evidence>
<dbReference type="AlphaFoldDB" id="A0A2T3HK04"/>
<evidence type="ECO:0000256" key="4">
    <source>
        <dbReference type="ARBA" id="ARBA00022629"/>
    </source>
</evidence>
<keyword evidence="4 9" id="KW-0859">Xylose metabolism</keyword>
<feature type="binding site" evidence="9">
    <location>
        <position position="316"/>
    </location>
    <ligand>
        <name>Mg(2+)</name>
        <dbReference type="ChEBI" id="CHEBI:18420"/>
        <label>2</label>
    </ligand>
</feature>
<evidence type="ECO:0000256" key="3">
    <source>
        <dbReference type="ARBA" id="ARBA00011958"/>
    </source>
</evidence>
<dbReference type="InterPro" id="IPR013452">
    <property type="entry name" value="Xylose_isom_bac"/>
</dbReference>
<dbReference type="Proteomes" id="UP000240912">
    <property type="component" value="Unassembled WGS sequence"/>
</dbReference>
<dbReference type="EMBL" id="PYLS01000005">
    <property type="protein sequence ID" value="PST82749.1"/>
    <property type="molecule type" value="Genomic_DNA"/>
</dbReference>
<comment type="subcellular location">
    <subcellularLocation>
        <location evidence="9 11">Cytoplasm</location>
    </subcellularLocation>
</comment>